<feature type="region of interest" description="Disordered" evidence="1">
    <location>
        <begin position="55"/>
        <end position="100"/>
    </location>
</feature>
<keyword evidence="3" id="KW-1185">Reference proteome</keyword>
<organism evidence="2 3">
    <name type="scientific">Neurospora hispaniola</name>
    <dbReference type="NCBI Taxonomy" id="588809"/>
    <lineage>
        <taxon>Eukaryota</taxon>
        <taxon>Fungi</taxon>
        <taxon>Dikarya</taxon>
        <taxon>Ascomycota</taxon>
        <taxon>Pezizomycotina</taxon>
        <taxon>Sordariomycetes</taxon>
        <taxon>Sordariomycetidae</taxon>
        <taxon>Sordariales</taxon>
        <taxon>Sordariaceae</taxon>
        <taxon>Neurospora</taxon>
    </lineage>
</organism>
<dbReference type="AlphaFoldDB" id="A0AAJ0I6B2"/>
<dbReference type="GeneID" id="87877155"/>
<accession>A0AAJ0I6B2</accession>
<feature type="compositionally biased region" description="Polar residues" evidence="1">
    <location>
        <begin position="1"/>
        <end position="20"/>
    </location>
</feature>
<comment type="caution">
    <text evidence="2">The sequence shown here is derived from an EMBL/GenBank/DDBJ whole genome shotgun (WGS) entry which is preliminary data.</text>
</comment>
<evidence type="ECO:0000256" key="1">
    <source>
        <dbReference type="SAM" id="MobiDB-lite"/>
    </source>
</evidence>
<feature type="compositionally biased region" description="Basic and acidic residues" evidence="1">
    <location>
        <begin position="79"/>
        <end position="100"/>
    </location>
</feature>
<gene>
    <name evidence="2" type="ORF">B0T23DRAFT_413652</name>
</gene>
<protein>
    <submittedName>
        <fullName evidence="2">Uncharacterized protein</fullName>
    </submittedName>
</protein>
<proteinExistence type="predicted"/>
<name>A0AAJ0I6B2_9PEZI</name>
<reference evidence="2 3" key="1">
    <citation type="journal article" date="2023" name="Mol. Phylogenet. Evol.">
        <title>Genome-scale phylogeny and comparative genomics of the fungal order Sordariales.</title>
        <authorList>
            <person name="Hensen N."/>
            <person name="Bonometti L."/>
            <person name="Westerberg I."/>
            <person name="Brannstrom I.O."/>
            <person name="Guillou S."/>
            <person name="Cros-Aarteil S."/>
            <person name="Calhoun S."/>
            <person name="Haridas S."/>
            <person name="Kuo A."/>
            <person name="Mondo S."/>
            <person name="Pangilinan J."/>
            <person name="Riley R."/>
            <person name="LaButti K."/>
            <person name="Andreopoulos B."/>
            <person name="Lipzen A."/>
            <person name="Chen C."/>
            <person name="Yan M."/>
            <person name="Daum C."/>
            <person name="Ng V."/>
            <person name="Clum A."/>
            <person name="Steindorff A."/>
            <person name="Ohm R.A."/>
            <person name="Martin F."/>
            <person name="Silar P."/>
            <person name="Natvig D.O."/>
            <person name="Lalanne C."/>
            <person name="Gautier V."/>
            <person name="Ament-Velasquez S.L."/>
            <person name="Kruys A."/>
            <person name="Hutchinson M.I."/>
            <person name="Powell A.J."/>
            <person name="Barry K."/>
            <person name="Miller A.N."/>
            <person name="Grigoriev I.V."/>
            <person name="Debuchy R."/>
            <person name="Gladieux P."/>
            <person name="Hiltunen Thoren M."/>
            <person name="Johannesson H."/>
        </authorList>
    </citation>
    <scope>NUCLEOTIDE SEQUENCE [LARGE SCALE GENOMIC DNA]</scope>
    <source>
        <strain evidence="2 3">FGSC 10403</strain>
    </source>
</reference>
<dbReference type="Proteomes" id="UP001285908">
    <property type="component" value="Unassembled WGS sequence"/>
</dbReference>
<dbReference type="EMBL" id="JAULSX010000005">
    <property type="protein sequence ID" value="KAK3491059.1"/>
    <property type="molecule type" value="Genomic_DNA"/>
</dbReference>
<evidence type="ECO:0000313" key="3">
    <source>
        <dbReference type="Proteomes" id="UP001285908"/>
    </source>
</evidence>
<evidence type="ECO:0000313" key="2">
    <source>
        <dbReference type="EMBL" id="KAK3491059.1"/>
    </source>
</evidence>
<sequence>MTLRESSNDSIYATMPSGSHSRSHELDGDFAWRTGDKPELHGGNILEAAAATIPAKELPTQSSEPKELDSNVEPVELPAEVHDGGRTTRNLSEDGHGSGKEAKAQLKSALLSCKLTAVELIVELVELIACLHEAHPYKNTETWRFVTCQTLPESSFKADFSAHEQIQDEGQYGGPSLVGHSKASIPSQEVEIRFGAAVSTFKPHKATNGRTSRATWEKAMMGKSHVIEKRHVMEDLAEPSVSLELRLTPDGVLGTGQRERVWGLGGGAGDIVIPLPRKARRARCCLAIALQHHGDNDLRFADKPGWIGVPSCLCSARVSGPVNKVSDSNMRGEGLSL</sequence>
<feature type="region of interest" description="Disordered" evidence="1">
    <location>
        <begin position="1"/>
        <end position="38"/>
    </location>
</feature>
<dbReference type="RefSeq" id="XP_062692242.1">
    <property type="nucleotide sequence ID" value="XM_062839533.1"/>
</dbReference>